<dbReference type="PATRIC" id="fig|458.5.peg.289"/>
<dbReference type="EMBL" id="LNYT01000004">
    <property type="protein sequence ID" value="KTD49838.1"/>
    <property type="molecule type" value="Genomic_DNA"/>
</dbReference>
<protein>
    <submittedName>
        <fullName evidence="1">Type II/III secretion system protein</fullName>
    </submittedName>
</protein>
<organism evidence="1 2">
    <name type="scientific">Legionella rubrilucens</name>
    <dbReference type="NCBI Taxonomy" id="458"/>
    <lineage>
        <taxon>Bacteria</taxon>
        <taxon>Pseudomonadati</taxon>
        <taxon>Pseudomonadota</taxon>
        <taxon>Gammaproteobacteria</taxon>
        <taxon>Legionellales</taxon>
        <taxon>Legionellaceae</taxon>
        <taxon>Legionella</taxon>
    </lineage>
</organism>
<dbReference type="OrthoDB" id="5644460at2"/>
<dbReference type="Proteomes" id="UP000054608">
    <property type="component" value="Unassembled WGS sequence"/>
</dbReference>
<dbReference type="Gene3D" id="3.30.1370.120">
    <property type="match status" value="1"/>
</dbReference>
<accession>A0A0W0XZZ5</accession>
<comment type="caution">
    <text evidence="1">The sequence shown here is derived from an EMBL/GenBank/DDBJ whole genome shotgun (WGS) entry which is preliminary data.</text>
</comment>
<sequence length="253" mass="27978">MKKWYLLFSLVVGSVFAEPMITKVIELHYQNAAEVIPLIKPLLKEGEQVTGTKQTLIVKVSPDTLTTLRAVLHKLDTPPVVFEITVFQGDPDWLSTQDSDTITISTPSQINQRRRQSITVMNGESAFVSTGENQPVIRSVGLGLWTGVSFDRRLVQSGLLIEPILQGNKVKILIKRVREQTSNMSNQVFHEQKVETTMLVPLDQWVALASAQGSAPAEPGTEVIRAGTPFAQNSTLYIKVKILSKKSSGINKE</sequence>
<name>A0A0W0XZZ5_9GAMM</name>
<gene>
    <name evidence="1" type="ORF">Lrub_0280</name>
</gene>
<keyword evidence="2" id="KW-1185">Reference proteome</keyword>
<dbReference type="AlphaFoldDB" id="A0A0W0XZZ5"/>
<dbReference type="STRING" id="458.Lrub_0280"/>
<dbReference type="RefSeq" id="WP_133134154.1">
    <property type="nucleotide sequence ID" value="NZ_CAAAIN010000008.1"/>
</dbReference>
<proteinExistence type="predicted"/>
<reference evidence="1 2" key="1">
    <citation type="submission" date="2015-11" db="EMBL/GenBank/DDBJ databases">
        <title>Genomic analysis of 38 Legionella species identifies large and diverse effector repertoires.</title>
        <authorList>
            <person name="Burstein D."/>
            <person name="Amaro F."/>
            <person name="Zusman T."/>
            <person name="Lifshitz Z."/>
            <person name="Cohen O."/>
            <person name="Gilbert J.A."/>
            <person name="Pupko T."/>
            <person name="Shuman H.A."/>
            <person name="Segal G."/>
        </authorList>
    </citation>
    <scope>NUCLEOTIDE SEQUENCE [LARGE SCALE GENOMIC DNA]</scope>
    <source>
        <strain evidence="1 2">WA-270A-C2</strain>
    </source>
</reference>
<evidence type="ECO:0000313" key="1">
    <source>
        <dbReference type="EMBL" id="KTD49838.1"/>
    </source>
</evidence>
<evidence type="ECO:0000313" key="2">
    <source>
        <dbReference type="Proteomes" id="UP000054608"/>
    </source>
</evidence>
<dbReference type="InterPro" id="IPR038591">
    <property type="entry name" value="NolW-like_sf"/>
</dbReference>